<evidence type="ECO:0000256" key="3">
    <source>
        <dbReference type="ARBA" id="ARBA00022630"/>
    </source>
</evidence>
<evidence type="ECO:0000313" key="7">
    <source>
        <dbReference type="EMBL" id="NEC55742.1"/>
    </source>
</evidence>
<dbReference type="InterPro" id="IPR006094">
    <property type="entry name" value="Oxid_FAD_bind_N"/>
</dbReference>
<sequence>MSSVAGPGIDTVRRLLRERLPASAIVTEPAEVAAQSRLWNSQVKAMPAVVVHCRTVADVQAAVRAARSAGVPVSVRGGGHDWAGGAIVDGGVLIDLRAMRQVGIEGDVAAVAGGATVSDVLDAARPYGYAAAVGTVSSVGFAGLTLGGGYGTLIGVVGLGVDNLLSAQVVLADGRVVIADPHREPELFWALRGGGANFGVVTELRTRLHPMATVTTGLIAFPMDQARSVLRGWRSLVASACDALDVMFGVMTTPAGKVVFTSPTWSGDPARGVEQMDAVRALGDPVIDDVGHRALADAVHSLDEVFPYGGNYHLSSRTLAELTDEAIDSFIAAAESMPATCCLNVHHSHGEATRVLATDTAYPYRDEHLVIEILGAWPDGDGTIESAWVHDTEKRLEAHAIPGGWANLMAPGDQRVRDAYGINTERLAQAKASYDPEGVFTAIPLPTAPDTTNT</sequence>
<dbReference type="EMBL" id="JAAGNC010000061">
    <property type="protein sequence ID" value="NEC55742.1"/>
    <property type="molecule type" value="Genomic_DNA"/>
</dbReference>
<dbReference type="Pfam" id="PF08031">
    <property type="entry name" value="BBE"/>
    <property type="match status" value="1"/>
</dbReference>
<dbReference type="PROSITE" id="PS00862">
    <property type="entry name" value="OX2_COVAL_FAD"/>
    <property type="match status" value="1"/>
</dbReference>
<accession>A0ABX0BQZ2</accession>
<organism evidence="7 8">
    <name type="scientific">Amycolatopsis rubida</name>
    <dbReference type="NCBI Taxonomy" id="112413"/>
    <lineage>
        <taxon>Bacteria</taxon>
        <taxon>Bacillati</taxon>
        <taxon>Actinomycetota</taxon>
        <taxon>Actinomycetes</taxon>
        <taxon>Pseudonocardiales</taxon>
        <taxon>Pseudonocardiaceae</taxon>
        <taxon>Amycolatopsis</taxon>
    </lineage>
</organism>
<keyword evidence="5" id="KW-0560">Oxidoreductase</keyword>
<dbReference type="PANTHER" id="PTHR42973">
    <property type="entry name" value="BINDING OXIDOREDUCTASE, PUTATIVE (AFU_ORTHOLOGUE AFUA_1G17690)-RELATED"/>
    <property type="match status" value="1"/>
</dbReference>
<keyword evidence="3" id="KW-0285">Flavoprotein</keyword>
<dbReference type="InterPro" id="IPR016167">
    <property type="entry name" value="FAD-bd_PCMH_sub1"/>
</dbReference>
<name>A0ABX0BQZ2_9PSEU</name>
<dbReference type="PANTHER" id="PTHR42973:SF39">
    <property type="entry name" value="FAD-BINDING PCMH-TYPE DOMAIN-CONTAINING PROTEIN"/>
    <property type="match status" value="1"/>
</dbReference>
<dbReference type="InterPro" id="IPR012951">
    <property type="entry name" value="BBE"/>
</dbReference>
<evidence type="ECO:0000256" key="2">
    <source>
        <dbReference type="ARBA" id="ARBA00005466"/>
    </source>
</evidence>
<evidence type="ECO:0000256" key="4">
    <source>
        <dbReference type="ARBA" id="ARBA00022827"/>
    </source>
</evidence>
<comment type="similarity">
    <text evidence="2">Belongs to the oxygen-dependent FAD-linked oxidoreductase family.</text>
</comment>
<dbReference type="Gene3D" id="3.40.462.20">
    <property type="match status" value="1"/>
</dbReference>
<dbReference type="InterPro" id="IPR006093">
    <property type="entry name" value="Oxy_OxRdtase_FAD_BS"/>
</dbReference>
<comment type="caution">
    <text evidence="7">The sequence shown here is derived from an EMBL/GenBank/DDBJ whole genome shotgun (WGS) entry which is preliminary data.</text>
</comment>
<dbReference type="RefSeq" id="WP_067581186.1">
    <property type="nucleotide sequence ID" value="NZ_JAAGNC010000061.1"/>
</dbReference>
<evidence type="ECO:0000259" key="6">
    <source>
        <dbReference type="PROSITE" id="PS51387"/>
    </source>
</evidence>
<dbReference type="Proteomes" id="UP000470404">
    <property type="component" value="Unassembled WGS sequence"/>
</dbReference>
<evidence type="ECO:0000313" key="8">
    <source>
        <dbReference type="Proteomes" id="UP000470404"/>
    </source>
</evidence>
<protein>
    <submittedName>
        <fullName evidence="7">FAD-binding oxidoreductase</fullName>
    </submittedName>
</protein>
<dbReference type="Gene3D" id="3.30.465.10">
    <property type="match status" value="1"/>
</dbReference>
<reference evidence="7 8" key="1">
    <citation type="submission" date="2020-01" db="EMBL/GenBank/DDBJ databases">
        <title>Insect and environment-associated Actinomycetes.</title>
        <authorList>
            <person name="Currrie C."/>
            <person name="Chevrette M."/>
            <person name="Carlson C."/>
            <person name="Stubbendieck R."/>
            <person name="Wendt-Pienkowski E."/>
        </authorList>
    </citation>
    <scope>NUCLEOTIDE SEQUENCE [LARGE SCALE GENOMIC DNA]</scope>
    <source>
        <strain evidence="7 8">SID8386</strain>
    </source>
</reference>
<gene>
    <name evidence="7" type="ORF">G3I59_09095</name>
</gene>
<dbReference type="PROSITE" id="PS51387">
    <property type="entry name" value="FAD_PCMH"/>
    <property type="match status" value="1"/>
</dbReference>
<dbReference type="Pfam" id="PF01565">
    <property type="entry name" value="FAD_binding_4"/>
    <property type="match status" value="1"/>
</dbReference>
<dbReference type="InterPro" id="IPR036318">
    <property type="entry name" value="FAD-bd_PCMH-like_sf"/>
</dbReference>
<feature type="domain" description="FAD-binding PCMH-type" evidence="6">
    <location>
        <begin position="43"/>
        <end position="211"/>
    </location>
</feature>
<dbReference type="Gene3D" id="3.30.43.10">
    <property type="entry name" value="Uridine Diphospho-n-acetylenolpyruvylglucosamine Reductase, domain 2"/>
    <property type="match status" value="1"/>
</dbReference>
<keyword evidence="4" id="KW-0274">FAD</keyword>
<proteinExistence type="inferred from homology"/>
<dbReference type="InterPro" id="IPR016169">
    <property type="entry name" value="FAD-bd_PCMH_sub2"/>
</dbReference>
<evidence type="ECO:0000256" key="5">
    <source>
        <dbReference type="ARBA" id="ARBA00023002"/>
    </source>
</evidence>
<comment type="cofactor">
    <cofactor evidence="1">
        <name>FAD</name>
        <dbReference type="ChEBI" id="CHEBI:57692"/>
    </cofactor>
</comment>
<dbReference type="InterPro" id="IPR050416">
    <property type="entry name" value="FAD-linked_Oxidoreductase"/>
</dbReference>
<dbReference type="SUPFAM" id="SSF56176">
    <property type="entry name" value="FAD-binding/transporter-associated domain-like"/>
    <property type="match status" value="1"/>
</dbReference>
<evidence type="ECO:0000256" key="1">
    <source>
        <dbReference type="ARBA" id="ARBA00001974"/>
    </source>
</evidence>
<keyword evidence="8" id="KW-1185">Reference proteome</keyword>
<dbReference type="InterPro" id="IPR016166">
    <property type="entry name" value="FAD-bd_PCMH"/>
</dbReference>